<dbReference type="EMBL" id="MU971381">
    <property type="protein sequence ID" value="KAK9236728.1"/>
    <property type="molecule type" value="Genomic_DNA"/>
</dbReference>
<evidence type="ECO:0000313" key="2">
    <source>
        <dbReference type="Proteomes" id="UP001433508"/>
    </source>
</evidence>
<reference evidence="2" key="1">
    <citation type="journal article" date="2024" name="Front. Bioeng. Biotechnol.">
        <title>Genome-scale model development and genomic sequencing of the oleaginous clade Lipomyces.</title>
        <authorList>
            <person name="Czajka J.J."/>
            <person name="Han Y."/>
            <person name="Kim J."/>
            <person name="Mondo S.J."/>
            <person name="Hofstad B.A."/>
            <person name="Robles A."/>
            <person name="Haridas S."/>
            <person name="Riley R."/>
            <person name="LaButti K."/>
            <person name="Pangilinan J."/>
            <person name="Andreopoulos W."/>
            <person name="Lipzen A."/>
            <person name="Yan J."/>
            <person name="Wang M."/>
            <person name="Ng V."/>
            <person name="Grigoriev I.V."/>
            <person name="Spatafora J.W."/>
            <person name="Magnuson J.K."/>
            <person name="Baker S.E."/>
            <person name="Pomraning K.R."/>
        </authorList>
    </citation>
    <scope>NUCLEOTIDE SEQUENCE [LARGE SCALE GENOMIC DNA]</scope>
    <source>
        <strain evidence="2">CBS 7786</strain>
    </source>
</reference>
<gene>
    <name evidence="1" type="ORF">V1525DRAFT_406064</name>
</gene>
<accession>A0ACC3SYI7</accession>
<proteinExistence type="predicted"/>
<comment type="caution">
    <text evidence="1">The sequence shown here is derived from an EMBL/GenBank/DDBJ whole genome shotgun (WGS) entry which is preliminary data.</text>
</comment>
<protein>
    <submittedName>
        <fullName evidence="1">Uncharacterized protein</fullName>
    </submittedName>
</protein>
<dbReference type="Proteomes" id="UP001433508">
    <property type="component" value="Unassembled WGS sequence"/>
</dbReference>
<evidence type="ECO:0000313" key="1">
    <source>
        <dbReference type="EMBL" id="KAK9236728.1"/>
    </source>
</evidence>
<organism evidence="1 2">
    <name type="scientific">Lipomyces kononenkoae</name>
    <name type="common">Yeast</name>
    <dbReference type="NCBI Taxonomy" id="34357"/>
    <lineage>
        <taxon>Eukaryota</taxon>
        <taxon>Fungi</taxon>
        <taxon>Dikarya</taxon>
        <taxon>Ascomycota</taxon>
        <taxon>Saccharomycotina</taxon>
        <taxon>Lipomycetes</taxon>
        <taxon>Lipomycetales</taxon>
        <taxon>Lipomycetaceae</taxon>
        <taxon>Lipomyces</taxon>
    </lineage>
</organism>
<keyword evidence="2" id="KW-1185">Reference proteome</keyword>
<name>A0ACC3SYI7_LIPKO</name>
<sequence length="511" mass="57077">MRKRRQPLRPLEQARLQPFEVAKVNRGYIRRSCSPQPRPCNQADILKFVVRSSPEKEDYDSTMGRTQGGESQRRRRRRSSSNTMSKSRSPELTSSQQTRRKRRRAVPSSDAEDYDYLSSDSSYSFLSPIKNVGLCQVEDWHDANERASLDDKGRLQCSNSVDIWNNKKMSRQIRNELSDGCYSSGEVCHDKDYGANQGDVDNGHDGTTLNEYADELIHSEPVLEVKATAESETVAMDSVLEESRATIGLSPVAATGTRHEDYVPDTYAEENQADESVCAGQEDERTRDDSAVNGNCLDSMRERIEQSYSMDSVGESSLEYESANQTPCIPSSEWSECESLHSDTDEPDGLAGLAYATPEWKPMTFDRSFHSPEEAARSLDCRAISFGTRSVPSTQQRSSTDYNYDEDHDSSPLSQHAPQSQSLLSTGETVASQPKLKTKPQSLSNTQVSGSTDQSNIHASDNSYADHLAIGQSDCRIENTLLTDSVMFSLPLPPEMKLNFWQSTQLSEESI</sequence>